<dbReference type="AlphaFoldDB" id="A0A3P7DWY1"/>
<organism evidence="2 3">
    <name type="scientific">Wuchereria bancrofti</name>
    <dbReference type="NCBI Taxonomy" id="6293"/>
    <lineage>
        <taxon>Eukaryota</taxon>
        <taxon>Metazoa</taxon>
        <taxon>Ecdysozoa</taxon>
        <taxon>Nematoda</taxon>
        <taxon>Chromadorea</taxon>
        <taxon>Rhabditida</taxon>
        <taxon>Spirurina</taxon>
        <taxon>Spiruromorpha</taxon>
        <taxon>Filarioidea</taxon>
        <taxon>Onchocercidae</taxon>
        <taxon>Wuchereria</taxon>
    </lineage>
</organism>
<dbReference type="Pfam" id="PF16698">
    <property type="entry name" value="ADAM17_MPD"/>
    <property type="match status" value="1"/>
</dbReference>
<dbReference type="GO" id="GO:0007219">
    <property type="term" value="P:Notch signaling pathway"/>
    <property type="evidence" value="ECO:0007669"/>
    <property type="project" value="TreeGrafter"/>
</dbReference>
<dbReference type="PANTHER" id="PTHR45702">
    <property type="entry name" value="ADAM10/ADAM17 METALLOPEPTIDASE FAMILY MEMBER"/>
    <property type="match status" value="1"/>
</dbReference>
<dbReference type="GO" id="GO:0006509">
    <property type="term" value="P:membrane protein ectodomain proteolysis"/>
    <property type="evidence" value="ECO:0007669"/>
    <property type="project" value="TreeGrafter"/>
</dbReference>
<reference evidence="2 3" key="1">
    <citation type="submission" date="2018-11" db="EMBL/GenBank/DDBJ databases">
        <authorList>
            <consortium name="Pathogen Informatics"/>
        </authorList>
    </citation>
    <scope>NUCLEOTIDE SEQUENCE [LARGE SCALE GENOMIC DNA]</scope>
</reference>
<dbReference type="OrthoDB" id="2131567at2759"/>
<dbReference type="InParanoid" id="A0A3P7DWY1"/>
<evidence type="ECO:0000313" key="3">
    <source>
        <dbReference type="Proteomes" id="UP000270924"/>
    </source>
</evidence>
<evidence type="ECO:0000313" key="2">
    <source>
        <dbReference type="EMBL" id="VDM14631.1"/>
    </source>
</evidence>
<dbReference type="InterPro" id="IPR032029">
    <property type="entry name" value="ADAM17_MPD"/>
</dbReference>
<dbReference type="GO" id="GO:0005886">
    <property type="term" value="C:plasma membrane"/>
    <property type="evidence" value="ECO:0007669"/>
    <property type="project" value="TreeGrafter"/>
</dbReference>
<accession>A0A3P7DWY1</accession>
<dbReference type="EMBL" id="UYWW01006255">
    <property type="protein sequence ID" value="VDM14631.1"/>
    <property type="molecule type" value="Genomic_DNA"/>
</dbReference>
<keyword evidence="3" id="KW-1185">Reference proteome</keyword>
<gene>
    <name evidence="2" type="ORF">WBA_LOCUS8017</name>
</gene>
<dbReference type="InterPro" id="IPR051489">
    <property type="entry name" value="ADAM_Metalloproteinase"/>
</dbReference>
<dbReference type="PANTHER" id="PTHR45702:SF6">
    <property type="entry name" value="DISINTEGRIN AND METALLOPROTEINASE DOMAIN-CONTAINING PROTEIN 17"/>
    <property type="match status" value="1"/>
</dbReference>
<name>A0A3P7DWY1_WUCBA</name>
<feature type="domain" description="ADAM17 membrane-proximal" evidence="1">
    <location>
        <begin position="35"/>
        <end position="89"/>
    </location>
</feature>
<dbReference type="GO" id="GO:0004222">
    <property type="term" value="F:metalloendopeptidase activity"/>
    <property type="evidence" value="ECO:0007669"/>
    <property type="project" value="TreeGrafter"/>
</dbReference>
<dbReference type="Proteomes" id="UP000270924">
    <property type="component" value="Unassembled WGS sequence"/>
</dbReference>
<sequence>MRKGNSGECPEPGFVQDGTPCIEDGECLNGQCLTFCEKPSVNKKPCMCSREAVACLRCCRSENGTCEPYSYDPKYILKDGTRCIHGTCSRVSFYLFYSVLNFKLLEVDSFSKSFIVKFVDKAREVAAIEESESHIEVVGEKSIYKYIINPYSEECDTNRNSRY</sequence>
<dbReference type="Gene3D" id="4.10.70.30">
    <property type="match status" value="1"/>
</dbReference>
<proteinExistence type="predicted"/>
<evidence type="ECO:0000259" key="1">
    <source>
        <dbReference type="Pfam" id="PF16698"/>
    </source>
</evidence>
<protein>
    <recommendedName>
        <fullName evidence="1">ADAM17 membrane-proximal domain-containing protein</fullName>
    </recommendedName>
</protein>